<evidence type="ECO:0000256" key="9">
    <source>
        <dbReference type="ARBA" id="ARBA00023180"/>
    </source>
</evidence>
<feature type="binding site" evidence="11">
    <location>
        <position position="80"/>
    </location>
    <ligand>
        <name>Fe cation</name>
        <dbReference type="ChEBI" id="CHEBI:24875"/>
        <label>2</label>
    </ligand>
</feature>
<dbReference type="Pfam" id="PF00149">
    <property type="entry name" value="Metallophos"/>
    <property type="match status" value="1"/>
</dbReference>
<feature type="signal peptide" evidence="12">
    <location>
        <begin position="1"/>
        <end position="25"/>
    </location>
</feature>
<dbReference type="PANTHER" id="PTHR10161:SF34">
    <property type="entry name" value="PURPLE ACID PHOSPHATASE 4"/>
    <property type="match status" value="1"/>
</dbReference>
<dbReference type="EC" id="3.1.3.2" evidence="10"/>
<keyword evidence="10 11" id="KW-0408">Iron</keyword>
<dbReference type="Gene3D" id="3.60.21.10">
    <property type="match status" value="1"/>
</dbReference>
<dbReference type="AlphaFoldDB" id="A0AAN7GG66"/>
<evidence type="ECO:0000256" key="2">
    <source>
        <dbReference type="ARBA" id="ARBA00004613"/>
    </source>
</evidence>
<dbReference type="FunFam" id="3.60.21.10:FF:000027">
    <property type="entry name" value="Purple acid phosphatase"/>
    <property type="match status" value="1"/>
</dbReference>
<evidence type="ECO:0000256" key="1">
    <source>
        <dbReference type="ARBA" id="ARBA00000032"/>
    </source>
</evidence>
<accession>A0AAN7GG66</accession>
<keyword evidence="6 12" id="KW-0732">Signal</keyword>
<dbReference type="InterPro" id="IPR024927">
    <property type="entry name" value="Acid_PPase"/>
</dbReference>
<proteinExistence type="inferred from homology"/>
<feature type="binding site" evidence="11">
    <location>
        <position position="80"/>
    </location>
    <ligand>
        <name>Fe cation</name>
        <dbReference type="ChEBI" id="CHEBI:24875"/>
        <label>1</label>
    </ligand>
</feature>
<evidence type="ECO:0000256" key="11">
    <source>
        <dbReference type="PIRSR" id="PIRSR000898-1"/>
    </source>
</evidence>
<evidence type="ECO:0000256" key="10">
    <source>
        <dbReference type="PIRNR" id="PIRNR000898"/>
    </source>
</evidence>
<evidence type="ECO:0000256" key="5">
    <source>
        <dbReference type="ARBA" id="ARBA00022723"/>
    </source>
</evidence>
<feature type="binding site" evidence="11">
    <location>
        <position position="249"/>
    </location>
    <ligand>
        <name>Fe cation</name>
        <dbReference type="ChEBI" id="CHEBI:24875"/>
        <label>1</label>
    </ligand>
</feature>
<dbReference type="CDD" id="cd07378">
    <property type="entry name" value="MPP_ACP5"/>
    <property type="match status" value="1"/>
</dbReference>
<dbReference type="PIRSF" id="PIRSF000898">
    <property type="entry name" value="Acid_Ptase_5"/>
    <property type="match status" value="1"/>
</dbReference>
<comment type="cofactor">
    <cofactor evidence="11">
        <name>Fe cation</name>
        <dbReference type="ChEBI" id="CHEBI:24875"/>
    </cofactor>
    <text evidence="11">Binds 2 iron ions per subunit.</text>
</comment>
<dbReference type="InterPro" id="IPR004843">
    <property type="entry name" value="Calcineurin-like_PHP"/>
</dbReference>
<dbReference type="GO" id="GO:0046872">
    <property type="term" value="F:metal ion binding"/>
    <property type="evidence" value="ECO:0007669"/>
    <property type="project" value="UniProtKB-KW"/>
</dbReference>
<evidence type="ECO:0000256" key="4">
    <source>
        <dbReference type="ARBA" id="ARBA00022525"/>
    </source>
</evidence>
<keyword evidence="15" id="KW-1185">Reference proteome</keyword>
<keyword evidence="7 10" id="KW-0378">Hydrolase</keyword>
<feature type="chain" id="PRO_5042994213" description="Purple acid phosphatase" evidence="12">
    <location>
        <begin position="26"/>
        <end position="336"/>
    </location>
</feature>
<organism evidence="14 15">
    <name type="scientific">Trapa incisa</name>
    <dbReference type="NCBI Taxonomy" id="236973"/>
    <lineage>
        <taxon>Eukaryota</taxon>
        <taxon>Viridiplantae</taxon>
        <taxon>Streptophyta</taxon>
        <taxon>Embryophyta</taxon>
        <taxon>Tracheophyta</taxon>
        <taxon>Spermatophyta</taxon>
        <taxon>Magnoliopsida</taxon>
        <taxon>eudicotyledons</taxon>
        <taxon>Gunneridae</taxon>
        <taxon>Pentapetalae</taxon>
        <taxon>rosids</taxon>
        <taxon>malvids</taxon>
        <taxon>Myrtales</taxon>
        <taxon>Lythraceae</taxon>
        <taxon>Trapa</taxon>
    </lineage>
</organism>
<evidence type="ECO:0000256" key="8">
    <source>
        <dbReference type="ARBA" id="ARBA00022833"/>
    </source>
</evidence>
<sequence>MAVLSIGRMLMAALLVVMLPSLCNSKLERFEHPIKSDSSLSFLVVGDWGRKGGYNQSAVAVQMGIKGEKLDVDFIISTGDNFYDNGLQGLDDPAFYESFTRIYSADSLQKQWYSVLGNHDYRGDVLAQLSPVLRKIDSRWLCLRSFILDAEIVDFFFVDTTPFGDKYFTEPGSHVYDWRGVLPRDSYISNLLKDVDTALRVSRAKWKIVVGHHTIKSAGHHGNSEEVVAQLLPILQANDVDLYINGHEHCLQHISTSDSPIQFLTSGGGSKAWRGDVSWPNPEELKFYYDGQGFMAVQMTETQVDIAFYDIFGNVLHKWGTSKPLFSIVGENSRAY</sequence>
<comment type="catalytic activity">
    <reaction evidence="1 10">
        <text>a phosphate monoester + H2O = an alcohol + phosphate</text>
        <dbReference type="Rhea" id="RHEA:15017"/>
        <dbReference type="ChEBI" id="CHEBI:15377"/>
        <dbReference type="ChEBI" id="CHEBI:30879"/>
        <dbReference type="ChEBI" id="CHEBI:43474"/>
        <dbReference type="ChEBI" id="CHEBI:67140"/>
        <dbReference type="EC" id="3.1.3.2"/>
    </reaction>
</comment>
<feature type="binding site" evidence="11">
    <location>
        <position position="47"/>
    </location>
    <ligand>
        <name>Fe cation</name>
        <dbReference type="ChEBI" id="CHEBI:24875"/>
        <label>1</label>
    </ligand>
</feature>
<gene>
    <name evidence="14" type="ORF">SAY87_001012</name>
</gene>
<keyword evidence="5 11" id="KW-0479">Metal-binding</keyword>
<keyword evidence="8" id="KW-0862">Zinc</keyword>
<evidence type="ECO:0000313" key="14">
    <source>
        <dbReference type="EMBL" id="KAK4743011.1"/>
    </source>
</evidence>
<evidence type="ECO:0000259" key="13">
    <source>
        <dbReference type="Pfam" id="PF00149"/>
    </source>
</evidence>
<dbReference type="GO" id="GO:0005576">
    <property type="term" value="C:extracellular region"/>
    <property type="evidence" value="ECO:0007669"/>
    <property type="project" value="UniProtKB-SubCell"/>
</dbReference>
<dbReference type="Proteomes" id="UP001345219">
    <property type="component" value="Chromosome 1"/>
</dbReference>
<feature type="binding site" evidence="11">
    <location>
        <position position="83"/>
    </location>
    <ligand>
        <name>Fe cation</name>
        <dbReference type="ChEBI" id="CHEBI:24875"/>
        <label>1</label>
    </ligand>
</feature>
<feature type="domain" description="Calcineurin-like phosphoesterase" evidence="13">
    <location>
        <begin position="41"/>
        <end position="250"/>
    </location>
</feature>
<evidence type="ECO:0000256" key="12">
    <source>
        <dbReference type="SAM" id="SignalP"/>
    </source>
</evidence>
<evidence type="ECO:0000256" key="6">
    <source>
        <dbReference type="ARBA" id="ARBA00022729"/>
    </source>
</evidence>
<feature type="binding site" evidence="11">
    <location>
        <position position="118"/>
    </location>
    <ligand>
        <name>Fe cation</name>
        <dbReference type="ChEBI" id="CHEBI:24875"/>
        <label>2</label>
    </ligand>
</feature>
<evidence type="ECO:0000313" key="15">
    <source>
        <dbReference type="Proteomes" id="UP001345219"/>
    </source>
</evidence>
<name>A0AAN7GG66_9MYRT</name>
<evidence type="ECO:0000256" key="3">
    <source>
        <dbReference type="ARBA" id="ARBA00008723"/>
    </source>
</evidence>
<feature type="binding site" evidence="11">
    <location>
        <position position="247"/>
    </location>
    <ligand>
        <name>Fe cation</name>
        <dbReference type="ChEBI" id="CHEBI:24875"/>
        <label>2</label>
    </ligand>
</feature>
<protein>
    <recommendedName>
        <fullName evidence="10">Purple acid phosphatase</fullName>
        <ecNumber evidence="10">3.1.3.2</ecNumber>
    </recommendedName>
</protein>
<dbReference type="SUPFAM" id="SSF56300">
    <property type="entry name" value="Metallo-dependent phosphatases"/>
    <property type="match status" value="1"/>
</dbReference>
<evidence type="ECO:0000256" key="7">
    <source>
        <dbReference type="ARBA" id="ARBA00022801"/>
    </source>
</evidence>
<keyword evidence="9" id="KW-0325">Glycoprotein</keyword>
<dbReference type="EMBL" id="JAXIOK010000023">
    <property type="protein sequence ID" value="KAK4743011.1"/>
    <property type="molecule type" value="Genomic_DNA"/>
</dbReference>
<reference evidence="14 15" key="1">
    <citation type="journal article" date="2023" name="Hortic Res">
        <title>Pangenome of water caltrop reveals structural variations and asymmetric subgenome divergence after allopolyploidization.</title>
        <authorList>
            <person name="Zhang X."/>
            <person name="Chen Y."/>
            <person name="Wang L."/>
            <person name="Yuan Y."/>
            <person name="Fang M."/>
            <person name="Shi L."/>
            <person name="Lu R."/>
            <person name="Comes H.P."/>
            <person name="Ma Y."/>
            <person name="Chen Y."/>
            <person name="Huang G."/>
            <person name="Zhou Y."/>
            <person name="Zheng Z."/>
            <person name="Qiu Y."/>
        </authorList>
    </citation>
    <scope>NUCLEOTIDE SEQUENCE [LARGE SCALE GENOMIC DNA]</scope>
    <source>
        <tissue evidence="14">Roots</tissue>
    </source>
</reference>
<comment type="subcellular location">
    <subcellularLocation>
        <location evidence="2">Secreted</location>
    </subcellularLocation>
</comment>
<dbReference type="InterPro" id="IPR029052">
    <property type="entry name" value="Metallo-depent_PP-like"/>
</dbReference>
<comment type="caution">
    <text evidence="14">The sequence shown here is derived from an EMBL/GenBank/DDBJ whole genome shotgun (WGS) entry which is preliminary data.</text>
</comment>
<keyword evidence="4" id="KW-0964">Secreted</keyword>
<feature type="binding site" evidence="11">
    <location>
        <position position="212"/>
    </location>
    <ligand>
        <name>Fe cation</name>
        <dbReference type="ChEBI" id="CHEBI:24875"/>
        <label>2</label>
    </ligand>
</feature>
<dbReference type="GO" id="GO:0003993">
    <property type="term" value="F:acid phosphatase activity"/>
    <property type="evidence" value="ECO:0007669"/>
    <property type="project" value="UniProtKB-UniRule"/>
</dbReference>
<comment type="similarity">
    <text evidence="3">Belongs to the metallophosphoesterase superfamily. Purple acid phosphatase family.</text>
</comment>
<dbReference type="InterPro" id="IPR051558">
    <property type="entry name" value="Metallophosphoesterase_PAP"/>
</dbReference>
<dbReference type="PANTHER" id="PTHR10161">
    <property type="entry name" value="TARTRATE-RESISTANT ACID PHOSPHATASE TYPE 5"/>
    <property type="match status" value="1"/>
</dbReference>